<reference evidence="1 2" key="1">
    <citation type="submission" date="2015-07" db="EMBL/GenBank/DDBJ databases">
        <title>The genome of Pseudoloma neurophilia, a relevant intracellular parasite of the zebrafish.</title>
        <authorList>
            <person name="Ndikumana S."/>
            <person name="Pelin A."/>
            <person name="Sanders J."/>
            <person name="Corradi N."/>
        </authorList>
    </citation>
    <scope>NUCLEOTIDE SEQUENCE [LARGE SCALE GENOMIC DNA]</scope>
    <source>
        <strain evidence="1 2">MK1</strain>
    </source>
</reference>
<sequence length="56" mass="6328">MKNHNNQIKTSLNSLNLSNDSHKIVNSPCIFLRYLQQGGTPWAGHSDTKTKKMSSR</sequence>
<evidence type="ECO:0000313" key="2">
    <source>
        <dbReference type="Proteomes" id="UP000051530"/>
    </source>
</evidence>
<comment type="caution">
    <text evidence="1">The sequence shown here is derived from an EMBL/GenBank/DDBJ whole genome shotgun (WGS) entry which is preliminary data.</text>
</comment>
<dbReference type="VEuPathDB" id="MicrosporidiaDB:M153_7560002512"/>
<proteinExistence type="predicted"/>
<keyword evidence="2" id="KW-1185">Reference proteome</keyword>
<dbReference type="AlphaFoldDB" id="A0A0R0LWL4"/>
<dbReference type="EMBL" id="LGUB01000290">
    <property type="protein sequence ID" value="KRH93576.1"/>
    <property type="molecule type" value="Genomic_DNA"/>
</dbReference>
<organism evidence="1 2">
    <name type="scientific">Pseudoloma neurophilia</name>
    <dbReference type="NCBI Taxonomy" id="146866"/>
    <lineage>
        <taxon>Eukaryota</taxon>
        <taxon>Fungi</taxon>
        <taxon>Fungi incertae sedis</taxon>
        <taxon>Microsporidia</taxon>
        <taxon>Pseudoloma</taxon>
    </lineage>
</organism>
<gene>
    <name evidence="1" type="ORF">M153_7560002512</name>
</gene>
<accession>A0A0R0LWL4</accession>
<name>A0A0R0LWL4_9MICR</name>
<protein>
    <submittedName>
        <fullName evidence="1">Uncharacterized protein</fullName>
    </submittedName>
</protein>
<dbReference type="Proteomes" id="UP000051530">
    <property type="component" value="Unassembled WGS sequence"/>
</dbReference>
<evidence type="ECO:0000313" key="1">
    <source>
        <dbReference type="EMBL" id="KRH93576.1"/>
    </source>
</evidence>